<dbReference type="InterPro" id="IPR000847">
    <property type="entry name" value="LysR_HTH_N"/>
</dbReference>
<evidence type="ECO:0000256" key="3">
    <source>
        <dbReference type="ARBA" id="ARBA00023125"/>
    </source>
</evidence>
<dbReference type="Pfam" id="PF03466">
    <property type="entry name" value="LysR_substrate"/>
    <property type="match status" value="1"/>
</dbReference>
<evidence type="ECO:0000313" key="6">
    <source>
        <dbReference type="EMBL" id="MCO6158483.1"/>
    </source>
</evidence>
<evidence type="ECO:0000313" key="7">
    <source>
        <dbReference type="Proteomes" id="UP001523401"/>
    </source>
</evidence>
<organism evidence="6 7">
    <name type="scientific">Asaia lannensis NBRC 102526</name>
    <dbReference type="NCBI Taxonomy" id="1307926"/>
    <lineage>
        <taxon>Bacteria</taxon>
        <taxon>Pseudomonadati</taxon>
        <taxon>Pseudomonadota</taxon>
        <taxon>Alphaproteobacteria</taxon>
        <taxon>Acetobacterales</taxon>
        <taxon>Acetobacteraceae</taxon>
        <taxon>Asaia</taxon>
    </lineage>
</organism>
<dbReference type="SUPFAM" id="SSF53850">
    <property type="entry name" value="Periplasmic binding protein-like II"/>
    <property type="match status" value="1"/>
</dbReference>
<accession>A0ABT1CC91</accession>
<comment type="similarity">
    <text evidence="1">Belongs to the LysR transcriptional regulatory family.</text>
</comment>
<protein>
    <submittedName>
        <fullName evidence="6">LysR family transcriptional regulator</fullName>
    </submittedName>
</protein>
<reference evidence="6 7" key="1">
    <citation type="submission" date="2022-06" db="EMBL/GenBank/DDBJ databases">
        <title>Whole-genome of Asaia lannensis strain LMG 27011T.</title>
        <authorList>
            <person name="Sombolestani A."/>
        </authorList>
    </citation>
    <scope>NUCLEOTIDE SEQUENCE [LARGE SCALE GENOMIC DNA]</scope>
    <source>
        <strain evidence="6 7">NBRC 102526</strain>
    </source>
</reference>
<proteinExistence type="inferred from homology"/>
<dbReference type="RefSeq" id="WP_252848183.1">
    <property type="nucleotide sequence ID" value="NZ_BAPW01000035.1"/>
</dbReference>
<dbReference type="InterPro" id="IPR005119">
    <property type="entry name" value="LysR_subst-bd"/>
</dbReference>
<evidence type="ECO:0000256" key="4">
    <source>
        <dbReference type="ARBA" id="ARBA00023163"/>
    </source>
</evidence>
<feature type="domain" description="HTH lysR-type" evidence="5">
    <location>
        <begin position="18"/>
        <end position="75"/>
    </location>
</feature>
<dbReference type="PRINTS" id="PR00039">
    <property type="entry name" value="HTHLYSR"/>
</dbReference>
<keyword evidence="4" id="KW-0804">Transcription</keyword>
<keyword evidence="2" id="KW-0805">Transcription regulation</keyword>
<evidence type="ECO:0000256" key="2">
    <source>
        <dbReference type="ARBA" id="ARBA00023015"/>
    </source>
</evidence>
<dbReference type="Gene3D" id="3.40.190.10">
    <property type="entry name" value="Periplasmic binding protein-like II"/>
    <property type="match status" value="2"/>
</dbReference>
<dbReference type="InterPro" id="IPR036390">
    <property type="entry name" value="WH_DNA-bd_sf"/>
</dbReference>
<name>A0ABT1CC91_9PROT</name>
<dbReference type="PANTHER" id="PTHR30118">
    <property type="entry name" value="HTH-TYPE TRANSCRIPTIONAL REGULATOR LEUO-RELATED"/>
    <property type="match status" value="1"/>
</dbReference>
<dbReference type="EMBL" id="JAMXQU010000001">
    <property type="protein sequence ID" value="MCO6158483.1"/>
    <property type="molecule type" value="Genomic_DNA"/>
</dbReference>
<dbReference type="SUPFAM" id="SSF46785">
    <property type="entry name" value="Winged helix' DNA-binding domain"/>
    <property type="match status" value="1"/>
</dbReference>
<dbReference type="InterPro" id="IPR036388">
    <property type="entry name" value="WH-like_DNA-bd_sf"/>
</dbReference>
<dbReference type="PROSITE" id="PS50931">
    <property type="entry name" value="HTH_LYSR"/>
    <property type="match status" value="1"/>
</dbReference>
<keyword evidence="7" id="KW-1185">Reference proteome</keyword>
<dbReference type="Proteomes" id="UP001523401">
    <property type="component" value="Unassembled WGS sequence"/>
</dbReference>
<dbReference type="Gene3D" id="1.10.10.10">
    <property type="entry name" value="Winged helix-like DNA-binding domain superfamily/Winged helix DNA-binding domain"/>
    <property type="match status" value="1"/>
</dbReference>
<gene>
    <name evidence="6" type="ORF">NF685_00365</name>
</gene>
<evidence type="ECO:0000256" key="1">
    <source>
        <dbReference type="ARBA" id="ARBA00009437"/>
    </source>
</evidence>
<dbReference type="PANTHER" id="PTHR30118:SF15">
    <property type="entry name" value="TRANSCRIPTIONAL REGULATORY PROTEIN"/>
    <property type="match status" value="1"/>
</dbReference>
<sequence length="312" mass="34895">MKSNILCAGIHGMDTSRLDFNLLVTLDTLLAERNVTRAARRLNMSQPALSTRLSRLRDIFDDPLLIPKQRGMVPTQKALELQPRLHEALEAVRQVVATDTAFDPSRAKGTIRVAASDYTQSALLLPLVHILRREAPGLRIAWLNLDLTALHSQMERGVVDLAIDLPQVEPGQLRMRAFCREDYVLIARNGHPHIKSTIDLDLFCCLDHIIVSPDGGGFAGPTDTVLEAMGRSRRVVLSTPGFLIVPRIVANSDMIAVVPARIVREERGRLQVLNPPISVPGFELALLWHDRTTTHPVQRWVRERLTLLVRNI</sequence>
<comment type="caution">
    <text evidence="6">The sequence shown here is derived from an EMBL/GenBank/DDBJ whole genome shotgun (WGS) entry which is preliminary data.</text>
</comment>
<dbReference type="Pfam" id="PF00126">
    <property type="entry name" value="HTH_1"/>
    <property type="match status" value="1"/>
</dbReference>
<dbReference type="InterPro" id="IPR050389">
    <property type="entry name" value="LysR-type_TF"/>
</dbReference>
<keyword evidence="3" id="KW-0238">DNA-binding</keyword>
<evidence type="ECO:0000259" key="5">
    <source>
        <dbReference type="PROSITE" id="PS50931"/>
    </source>
</evidence>